<sequence>MNFDVLFLAVGLLLIFEGLGPALFPQKWREYLSEMAQLPDSQLRIIGIVLILSGWLLFMWLKP</sequence>
<protein>
    <submittedName>
        <fullName evidence="2">Membrane protein</fullName>
    </submittedName>
</protein>
<reference evidence="2 3" key="1">
    <citation type="submission" date="2014-11" db="EMBL/GenBank/DDBJ databases">
        <title>Complete Genome Sequence of Pseudoalteromonas sp. Strain OCN003 Isolated from Kaneohe Bay, Oahu, Hawaii.</title>
        <authorList>
            <person name="Beurmann S."/>
            <person name="Videau P."/>
            <person name="Ushijima B."/>
            <person name="Smith A.M."/>
            <person name="Aeby G.S."/>
            <person name="Callahan S.M."/>
            <person name="Belcaid M."/>
        </authorList>
    </citation>
    <scope>NUCLEOTIDE SEQUENCE [LARGE SCALE GENOMIC DNA]</scope>
    <source>
        <strain evidence="2 3">OCN003</strain>
    </source>
</reference>
<dbReference type="Pfam" id="PF09838">
    <property type="entry name" value="DUF2065"/>
    <property type="match status" value="1"/>
</dbReference>
<dbReference type="eggNOG" id="COG3242">
    <property type="taxonomic scope" value="Bacteria"/>
</dbReference>
<keyword evidence="1" id="KW-0472">Membrane</keyword>
<feature type="transmembrane region" description="Helical" evidence="1">
    <location>
        <begin position="41"/>
        <end position="61"/>
    </location>
</feature>
<keyword evidence="1" id="KW-1133">Transmembrane helix</keyword>
<gene>
    <name evidence="2" type="ORF">OM33_05485</name>
</gene>
<evidence type="ECO:0000313" key="2">
    <source>
        <dbReference type="EMBL" id="AIY64654.1"/>
    </source>
</evidence>
<dbReference type="Proteomes" id="UP000030341">
    <property type="component" value="Chromosome 1"/>
</dbReference>
<accession>A0A0A7EDH8</accession>
<proteinExistence type="predicted"/>
<organism evidence="2 3">
    <name type="scientific">Pseudoalteromonas piratica</name>
    <dbReference type="NCBI Taxonomy" id="1348114"/>
    <lineage>
        <taxon>Bacteria</taxon>
        <taxon>Pseudomonadati</taxon>
        <taxon>Pseudomonadota</taxon>
        <taxon>Gammaproteobacteria</taxon>
        <taxon>Alteromonadales</taxon>
        <taxon>Pseudoalteromonadaceae</taxon>
        <taxon>Pseudoalteromonas</taxon>
    </lineage>
</organism>
<keyword evidence="3" id="KW-1185">Reference proteome</keyword>
<dbReference type="AlphaFoldDB" id="A0A0A7EDH8"/>
<dbReference type="PANTHER" id="PTHR38602">
    <property type="entry name" value="INNER MEMBRANE PROTEIN-RELATED"/>
    <property type="match status" value="1"/>
</dbReference>
<dbReference type="OrthoDB" id="9182237at2"/>
<name>A0A0A7EDH8_9GAMM</name>
<dbReference type="PANTHER" id="PTHR38602:SF1">
    <property type="entry name" value="INNER MEMBRANE PROTEIN"/>
    <property type="match status" value="1"/>
</dbReference>
<dbReference type="HOGENOM" id="CLU_179416_0_0_6"/>
<keyword evidence="1" id="KW-0812">Transmembrane</keyword>
<dbReference type="InterPro" id="IPR019201">
    <property type="entry name" value="DUF2065"/>
</dbReference>
<dbReference type="KEGG" id="pseo:OM33_05485"/>
<dbReference type="STRING" id="1348114.OM33_05485"/>
<dbReference type="RefSeq" id="WP_038639728.1">
    <property type="nucleotide sequence ID" value="NZ_CP009888.1"/>
</dbReference>
<evidence type="ECO:0000256" key="1">
    <source>
        <dbReference type="SAM" id="Phobius"/>
    </source>
</evidence>
<dbReference type="EMBL" id="CP009888">
    <property type="protein sequence ID" value="AIY64654.1"/>
    <property type="molecule type" value="Genomic_DNA"/>
</dbReference>
<evidence type="ECO:0000313" key="3">
    <source>
        <dbReference type="Proteomes" id="UP000030341"/>
    </source>
</evidence>